<dbReference type="InterPro" id="IPR036873">
    <property type="entry name" value="Rhodanese-like_dom_sf"/>
</dbReference>
<dbReference type="PANTHER" id="PTHR30401">
    <property type="entry name" value="TRNA 2-SELENOURIDINE SYNTHASE"/>
    <property type="match status" value="1"/>
</dbReference>
<protein>
    <submittedName>
        <fullName evidence="2">tRNA 2-selenouridine synthase</fullName>
        <ecNumber evidence="2">2.9.1.-</ecNumber>
    </submittedName>
</protein>
<evidence type="ECO:0000259" key="1">
    <source>
        <dbReference type="PROSITE" id="PS50206"/>
    </source>
</evidence>
<gene>
    <name evidence="2" type="ORF">J3E07_001382</name>
</gene>
<dbReference type="EC" id="2.9.1.-" evidence="2"/>
<evidence type="ECO:0000313" key="3">
    <source>
        <dbReference type="Proteomes" id="UP000740329"/>
    </source>
</evidence>
<dbReference type="Gene3D" id="3.40.250.10">
    <property type="entry name" value="Rhodanese-like domain"/>
    <property type="match status" value="1"/>
</dbReference>
<dbReference type="Proteomes" id="UP000740329">
    <property type="component" value="Unassembled WGS sequence"/>
</dbReference>
<evidence type="ECO:0000313" key="2">
    <source>
        <dbReference type="EMBL" id="MBP2201942.1"/>
    </source>
</evidence>
<dbReference type="PANTHER" id="PTHR30401:SF0">
    <property type="entry name" value="TRNA 2-SELENOURIDINE SYNTHASE"/>
    <property type="match status" value="1"/>
</dbReference>
<feature type="domain" description="Rhodanese" evidence="1">
    <location>
        <begin position="128"/>
        <end position="241"/>
    </location>
</feature>
<dbReference type="AlphaFoldDB" id="A0A8J7USR8"/>
<dbReference type="GO" id="GO:0043828">
    <property type="term" value="F:tRNA 2-selenouridine synthase activity"/>
    <property type="evidence" value="ECO:0007669"/>
    <property type="project" value="InterPro"/>
</dbReference>
<organism evidence="2 3">
    <name type="scientific">Methanococcus voltae</name>
    <dbReference type="NCBI Taxonomy" id="2188"/>
    <lineage>
        <taxon>Archaea</taxon>
        <taxon>Methanobacteriati</taxon>
        <taxon>Methanobacteriota</taxon>
        <taxon>Methanomada group</taxon>
        <taxon>Methanococci</taxon>
        <taxon>Methanococcales</taxon>
        <taxon>Methanococcaceae</taxon>
        <taxon>Methanococcus</taxon>
    </lineage>
</organism>
<name>A0A8J7USR8_METVO</name>
<dbReference type="RefSeq" id="WP_209591462.1">
    <property type="nucleotide sequence ID" value="NZ_JAGGMV010000004.1"/>
</dbReference>
<dbReference type="GO" id="GO:0002098">
    <property type="term" value="P:tRNA wobble uridine modification"/>
    <property type="evidence" value="ECO:0007669"/>
    <property type="project" value="InterPro"/>
</dbReference>
<reference evidence="2" key="1">
    <citation type="submission" date="2021-03" db="EMBL/GenBank/DDBJ databases">
        <title>Genomic Encyclopedia of Type Strains, Phase IV (KMG-V): Genome sequencing to study the core and pangenomes of soil and plant-associated prokaryotes.</title>
        <authorList>
            <person name="Whitman W."/>
        </authorList>
    </citation>
    <scope>NUCLEOTIDE SEQUENCE</scope>
    <source>
        <strain evidence="2">C4</strain>
    </source>
</reference>
<dbReference type="InterPro" id="IPR001763">
    <property type="entry name" value="Rhodanese-like_dom"/>
</dbReference>
<dbReference type="Pfam" id="PF00581">
    <property type="entry name" value="Rhodanese"/>
    <property type="match status" value="1"/>
</dbReference>
<dbReference type="SUPFAM" id="SSF52821">
    <property type="entry name" value="Rhodanese/Cell cycle control phosphatase"/>
    <property type="match status" value="1"/>
</dbReference>
<dbReference type="InterPro" id="IPR017582">
    <property type="entry name" value="SelU"/>
</dbReference>
<dbReference type="EMBL" id="JAGGMV010000004">
    <property type="protein sequence ID" value="MBP2201942.1"/>
    <property type="molecule type" value="Genomic_DNA"/>
</dbReference>
<sequence length="243" mass="27681">MDEEILSRLLTFKKDVVLVIMLHNGSKVITDGEKILAGKLGGELASFILKTSKGIKKPEVFTFEKIESENKLIYFEPINIKSFLSSIGKELDESLITNEELNYLLPDNDLEYDGVYLIGDEDATINDFNENYILVDARSPHEYHEKRIPHSINIPLFMDDEHKNMGIVFKKEGKEKAIELAGQYMKVGIPRLVDEFLQLNKSKEIIVYCARGGMRSQTIATLLKLMGFKTKRLVGGFKAYKLK</sequence>
<proteinExistence type="predicted"/>
<dbReference type="PROSITE" id="PS50206">
    <property type="entry name" value="RHODANESE_3"/>
    <property type="match status" value="1"/>
</dbReference>
<keyword evidence="2" id="KW-0808">Transferase</keyword>
<comment type="caution">
    <text evidence="2">The sequence shown here is derived from an EMBL/GenBank/DDBJ whole genome shotgun (WGS) entry which is preliminary data.</text>
</comment>
<accession>A0A8J7USR8</accession>
<dbReference type="SMART" id="SM00450">
    <property type="entry name" value="RHOD"/>
    <property type="match status" value="1"/>
</dbReference>